<dbReference type="Proteomes" id="UP001597510">
    <property type="component" value="Unassembled WGS sequence"/>
</dbReference>
<evidence type="ECO:0000256" key="1">
    <source>
        <dbReference type="SAM" id="SignalP"/>
    </source>
</evidence>
<name>A0ABW5JBS4_9BACT</name>
<reference evidence="3" key="1">
    <citation type="journal article" date="2019" name="Int. J. Syst. Evol. Microbiol.">
        <title>The Global Catalogue of Microorganisms (GCM) 10K type strain sequencing project: providing services to taxonomists for standard genome sequencing and annotation.</title>
        <authorList>
            <consortium name="The Broad Institute Genomics Platform"/>
            <consortium name="The Broad Institute Genome Sequencing Center for Infectious Disease"/>
            <person name="Wu L."/>
            <person name="Ma J."/>
        </authorList>
    </citation>
    <scope>NUCLEOTIDE SEQUENCE [LARGE SCALE GENOMIC DNA]</scope>
    <source>
        <strain evidence="3">KCTC 52344</strain>
    </source>
</reference>
<dbReference type="RefSeq" id="WP_340237453.1">
    <property type="nucleotide sequence ID" value="NZ_JBBEWC010000008.1"/>
</dbReference>
<dbReference type="EMBL" id="JBHULC010000021">
    <property type="protein sequence ID" value="MFD2522513.1"/>
    <property type="molecule type" value="Genomic_DNA"/>
</dbReference>
<proteinExistence type="predicted"/>
<sequence>MRKVLFFMLISVAAVAQNPVLKVNIKGFESNKGTLMLEVLSPQKKSLKRLMLPIVNKQVTVDITDLSAGQYSVRVFHDENDNKKLDTGMFGIPKEDWGMSNNVKAVMGPPDFNESLFWLKENKTLEIVLK</sequence>
<feature type="chain" id="PRO_5047109257" evidence="1">
    <location>
        <begin position="17"/>
        <end position="130"/>
    </location>
</feature>
<accession>A0ABW5JBS4</accession>
<keyword evidence="1" id="KW-0732">Signal</keyword>
<evidence type="ECO:0000313" key="3">
    <source>
        <dbReference type="Proteomes" id="UP001597510"/>
    </source>
</evidence>
<dbReference type="Pfam" id="PF09912">
    <property type="entry name" value="DUF2141"/>
    <property type="match status" value="1"/>
</dbReference>
<evidence type="ECO:0000313" key="2">
    <source>
        <dbReference type="EMBL" id="MFD2522513.1"/>
    </source>
</evidence>
<feature type="signal peptide" evidence="1">
    <location>
        <begin position="1"/>
        <end position="16"/>
    </location>
</feature>
<comment type="caution">
    <text evidence="2">The sequence shown here is derived from an EMBL/GenBank/DDBJ whole genome shotgun (WGS) entry which is preliminary data.</text>
</comment>
<dbReference type="InterPro" id="IPR018673">
    <property type="entry name" value="DUF2141"/>
</dbReference>
<keyword evidence="3" id="KW-1185">Reference proteome</keyword>
<protein>
    <submittedName>
        <fullName evidence="2">DUF2141 domain-containing protein</fullName>
    </submittedName>
</protein>
<organism evidence="2 3">
    <name type="scientific">Emticicia soli</name>
    <dbReference type="NCBI Taxonomy" id="2027878"/>
    <lineage>
        <taxon>Bacteria</taxon>
        <taxon>Pseudomonadati</taxon>
        <taxon>Bacteroidota</taxon>
        <taxon>Cytophagia</taxon>
        <taxon>Cytophagales</taxon>
        <taxon>Leadbetterellaceae</taxon>
        <taxon>Emticicia</taxon>
    </lineage>
</organism>
<gene>
    <name evidence="2" type="ORF">ACFSR2_16565</name>
</gene>